<dbReference type="InterPro" id="IPR050312">
    <property type="entry name" value="IolE/XylAMocC-like"/>
</dbReference>
<dbReference type="SUPFAM" id="SSF51658">
    <property type="entry name" value="Xylose isomerase-like"/>
    <property type="match status" value="1"/>
</dbReference>
<dbReference type="Proteomes" id="UP001174909">
    <property type="component" value="Unassembled WGS sequence"/>
</dbReference>
<dbReference type="InterPro" id="IPR013022">
    <property type="entry name" value="Xyl_isomerase-like_TIM-brl"/>
</dbReference>
<dbReference type="Gene3D" id="3.20.20.150">
    <property type="entry name" value="Divalent-metal-dependent TIM barrel enzymes"/>
    <property type="match status" value="1"/>
</dbReference>
<keyword evidence="3" id="KW-1185">Reference proteome</keyword>
<dbReference type="Pfam" id="PF01261">
    <property type="entry name" value="AP_endonuc_2"/>
    <property type="match status" value="1"/>
</dbReference>
<evidence type="ECO:0000313" key="2">
    <source>
        <dbReference type="EMBL" id="CAI8023678.1"/>
    </source>
</evidence>
<reference evidence="2" key="1">
    <citation type="submission" date="2023-03" db="EMBL/GenBank/DDBJ databases">
        <authorList>
            <person name="Steffen K."/>
            <person name="Cardenas P."/>
        </authorList>
    </citation>
    <scope>NUCLEOTIDE SEQUENCE</scope>
</reference>
<evidence type="ECO:0000259" key="1">
    <source>
        <dbReference type="Pfam" id="PF01261"/>
    </source>
</evidence>
<evidence type="ECO:0000313" key="3">
    <source>
        <dbReference type="Proteomes" id="UP001174909"/>
    </source>
</evidence>
<dbReference type="EMBL" id="CASHTH010002024">
    <property type="protein sequence ID" value="CAI8023678.1"/>
    <property type="molecule type" value="Genomic_DNA"/>
</dbReference>
<feature type="domain" description="Xylose isomerase-like TIM barrel" evidence="1">
    <location>
        <begin position="116"/>
        <end position="281"/>
    </location>
</feature>
<dbReference type="InterPro" id="IPR036237">
    <property type="entry name" value="Xyl_isomerase-like_sf"/>
</dbReference>
<dbReference type="AlphaFoldDB" id="A0AA35WJF1"/>
<comment type="caution">
    <text evidence="2">The sequence shown here is derived from an EMBL/GenBank/DDBJ whole genome shotgun (WGS) entry which is preliminary data.</text>
</comment>
<proteinExistence type="predicted"/>
<accession>A0AA35WJF1</accession>
<dbReference type="PANTHER" id="PTHR12110">
    <property type="entry name" value="HYDROXYPYRUVATE ISOMERASE"/>
    <property type="match status" value="1"/>
</dbReference>
<name>A0AA35WJF1_GEOBA</name>
<gene>
    <name evidence="2" type="ORF">GBAR_LOCUS13810</name>
</gene>
<sequence length="296" mass="32108">MATVEGSLWLEYSFLKAIYLAAEVTMKFGAISNSWRNQLDDTSLGDLIARAQDQGARHVELRQTCLADGESGTGDDWRPNLETLAEVVVRFPSLSFDLAVALPCLTSDIDPKGGLFQSQLEAARLVGGDSPHLRTVDPATTDEPWEAPAAVSEEVRRIVPLVQEAARQGVTFSMENSGQPLRSMGLLVQEARSQMTDSAGQYLGLCPDPTNQLRRHPDSNPLDELAALPADFIKIVHFKQARDGVALESVEDGDLDCRAMVRILQGKAYDGAAIMEIPSSDGVFDNLAASFAYLEG</sequence>
<organism evidence="2 3">
    <name type="scientific">Geodia barretti</name>
    <name type="common">Barrett's horny sponge</name>
    <dbReference type="NCBI Taxonomy" id="519541"/>
    <lineage>
        <taxon>Eukaryota</taxon>
        <taxon>Metazoa</taxon>
        <taxon>Porifera</taxon>
        <taxon>Demospongiae</taxon>
        <taxon>Heteroscleromorpha</taxon>
        <taxon>Tetractinellida</taxon>
        <taxon>Astrophorina</taxon>
        <taxon>Geodiidae</taxon>
        <taxon>Geodia</taxon>
    </lineage>
</organism>
<protein>
    <recommendedName>
        <fullName evidence="1">Xylose isomerase-like TIM barrel domain-containing protein</fullName>
    </recommendedName>
</protein>
<dbReference type="PANTHER" id="PTHR12110:SF53">
    <property type="entry name" value="BLR5974 PROTEIN"/>
    <property type="match status" value="1"/>
</dbReference>